<feature type="region of interest" description="Disordered" evidence="3">
    <location>
        <begin position="1"/>
        <end position="21"/>
    </location>
</feature>
<dbReference type="PROSITE" id="PS50003">
    <property type="entry name" value="PH_DOMAIN"/>
    <property type="match status" value="1"/>
</dbReference>
<feature type="compositionally biased region" description="Basic and acidic residues" evidence="3">
    <location>
        <begin position="665"/>
        <end position="696"/>
    </location>
</feature>
<dbReference type="InterPro" id="IPR001849">
    <property type="entry name" value="PH_domain"/>
</dbReference>
<comment type="caution">
    <text evidence="5">The sequence shown here is derived from an EMBL/GenBank/DDBJ whole genome shotgun (WGS) entry which is preliminary data.</text>
</comment>
<dbReference type="InterPro" id="IPR000408">
    <property type="entry name" value="Reg_chr_condens"/>
</dbReference>
<sequence length="1253" mass="134696">MAESKRYRPPGPELNGVAPNGKRGLDFQPLVVRRPLEEVMIALRKGAELMKHGRHGKPKLHLFRLQDSGTHLCWRSDRNKNQVRSILLQSVKQVVPGQNTETFKRYPVPKLANCSFSLIYKVDGDTRTLDLTCKDEEQFETWFSGIQVVLDHIAASAQQITTLPPPPQPAKVLSPLPTMAREANGKAVAPTPSPQQAVPRPQQVMGGGTAHGRVSGAVGVPVLEHPGDCYVWGSCGDGAQDGEPWQHSSLPSLMKDTTFLDVQKVAGAANHAALLTPRGEMYTWGEGTGGKLGLGHDQNAAVPQRVHTLWGKVVQQIACGDNCTAAITQEGSLYMWGVGSAGNLGYRNTLRQFLPRQVIGSLADAVVTKVSCGPFHTAAATADGKLFTWGEGLNGKLGHGDQSTCSTPRFVQALSSKQVFAVACGVWHTAAVAQDRLQKALPPGADENWVPTSPDCATQALGVLQTLHDYPGQIQAGHLYTWGGDMTFMEPRTDRAGRSFKLDNNRGCLGHGDTAGRMWPQRVGGALEGGLIVDVAAGLSATIVATLHGRVFQMGEMGTSKPAKWEGSRVPEQVCGELQSVFVEKVSCGRSHAAVLASPMDKQKGRPQTGQDASMIFVWGRGLEGQLGLGKQADTPLPQLVQELKGRHMLQVTCGSNHTLAVAQHDPDREELEDRRKPNKEKMKQFIERPTRKGSEPELSAPLVASRQPPHQPTTVPISRLSSKDKDELLVTPRELGKSGGGVAKQLRLGPANAIKGALRTMTRVNSSSKPPKLPYASSCDADMNAGFSNRRHTADLAVASRALSSGSLSVDGRQPSGSSQSAMSGRARTGSGPMPGSIDSFAHDLHELAQLDELAAQSQRVNRERYVTTLEAKIDKLQSLLIKQLYANNHQTTPSSSSSPAPSPMPSLPSPEQAVAASWTPQTAELLRGRPRLSTIPSLGPWEGSPRGTVPADPVPDGTLAPPEASLSPVPSNSYEPPNLQAQGSMGRRAPVSRIASQHSGAFGGQVSAMQGQTSPFARQRADAMFMPAGMPEIVPQEEPLQPTVLHQYADHAAVPEAPQPEEPPYQEPSATYAPAAEQAYHDSQPGLRQMQDELQRRWAEAAGHSKASAAWSSSDHHSMPHQRNSMDALHDGPPMSQDGSVQSAASQDGDHLASEQAGVEEAPQGLQLPPAAVGEVEVAEGVFLTFEPTSQGQNHLTRIRFNRQHYSREAAQLWWQEHRMEIAHHYQLITDGSSAGSGPDTSASPRQARHY</sequence>
<name>A0AAW1QTT5_9CHLO</name>
<dbReference type="PROSITE" id="PS50012">
    <property type="entry name" value="RCC1_3"/>
    <property type="match status" value="5"/>
</dbReference>
<dbReference type="InterPro" id="IPR013591">
    <property type="entry name" value="Brevis_radix_dom"/>
</dbReference>
<feature type="repeat" description="RCC1" evidence="2">
    <location>
        <begin position="384"/>
        <end position="435"/>
    </location>
</feature>
<dbReference type="InterPro" id="IPR011993">
    <property type="entry name" value="PH-like_dom_sf"/>
</dbReference>
<feature type="compositionally biased region" description="Polar residues" evidence="3">
    <location>
        <begin position="1139"/>
        <end position="1148"/>
    </location>
</feature>
<feature type="repeat" description="RCC1" evidence="2">
    <location>
        <begin position="227"/>
        <end position="278"/>
    </location>
</feature>
<dbReference type="Gene3D" id="2.130.10.30">
    <property type="entry name" value="Regulator of chromosome condensation 1/beta-lactamase-inhibitor protein II"/>
    <property type="match status" value="2"/>
</dbReference>
<dbReference type="EMBL" id="JALJOS010000027">
    <property type="protein sequence ID" value="KAK9824899.1"/>
    <property type="molecule type" value="Genomic_DNA"/>
</dbReference>
<feature type="compositionally biased region" description="Polar residues" evidence="3">
    <location>
        <begin position="1232"/>
        <end position="1247"/>
    </location>
</feature>
<evidence type="ECO:0000313" key="6">
    <source>
        <dbReference type="Proteomes" id="UP001438707"/>
    </source>
</evidence>
<evidence type="ECO:0000256" key="1">
    <source>
        <dbReference type="ARBA" id="ARBA00022737"/>
    </source>
</evidence>
<dbReference type="Proteomes" id="UP001438707">
    <property type="component" value="Unassembled WGS sequence"/>
</dbReference>
<dbReference type="PROSITE" id="PS00626">
    <property type="entry name" value="RCC1_2"/>
    <property type="match status" value="2"/>
</dbReference>
<dbReference type="Gene3D" id="2.30.29.30">
    <property type="entry name" value="Pleckstrin-homology domain (PH domain)/Phosphotyrosine-binding domain (PTB)"/>
    <property type="match status" value="1"/>
</dbReference>
<dbReference type="CDD" id="cd13365">
    <property type="entry name" value="PH_PLC_plant-like"/>
    <property type="match status" value="1"/>
</dbReference>
<dbReference type="Pfam" id="PF00415">
    <property type="entry name" value="RCC1"/>
    <property type="match status" value="4"/>
</dbReference>
<protein>
    <recommendedName>
        <fullName evidence="4">PH domain-containing protein</fullName>
    </recommendedName>
</protein>
<feature type="domain" description="PH" evidence="4">
    <location>
        <begin position="42"/>
        <end position="151"/>
    </location>
</feature>
<feature type="region of interest" description="Disordered" evidence="3">
    <location>
        <begin position="891"/>
        <end position="987"/>
    </location>
</feature>
<dbReference type="Pfam" id="PF16457">
    <property type="entry name" value="PH_12"/>
    <property type="match status" value="1"/>
</dbReference>
<feature type="compositionally biased region" description="Low complexity" evidence="3">
    <location>
        <begin position="1102"/>
        <end position="1115"/>
    </location>
</feature>
<keyword evidence="6" id="KW-1185">Reference proteome</keyword>
<evidence type="ECO:0000313" key="5">
    <source>
        <dbReference type="EMBL" id="KAK9824899.1"/>
    </source>
</evidence>
<evidence type="ECO:0000259" key="4">
    <source>
        <dbReference type="PROSITE" id="PS50003"/>
    </source>
</evidence>
<feature type="repeat" description="RCC1" evidence="2">
    <location>
        <begin position="614"/>
        <end position="665"/>
    </location>
</feature>
<feature type="compositionally biased region" description="Polar residues" evidence="3">
    <location>
        <begin position="970"/>
        <end position="985"/>
    </location>
</feature>
<keyword evidence="1" id="KW-0677">Repeat</keyword>
<dbReference type="PANTHER" id="PTHR22870:SF360">
    <property type="entry name" value="ULTRAVIOLET-B RECEPTOR UVR8"/>
    <property type="match status" value="1"/>
</dbReference>
<dbReference type="SUPFAM" id="SSF50729">
    <property type="entry name" value="PH domain-like"/>
    <property type="match status" value="1"/>
</dbReference>
<dbReference type="SUPFAM" id="SSF50985">
    <property type="entry name" value="RCC1/BLIP-II"/>
    <property type="match status" value="2"/>
</dbReference>
<feature type="region of interest" description="Disordered" evidence="3">
    <location>
        <begin position="660"/>
        <end position="723"/>
    </location>
</feature>
<organism evidence="5 6">
    <name type="scientific">Apatococcus lobatus</name>
    <dbReference type="NCBI Taxonomy" id="904363"/>
    <lineage>
        <taxon>Eukaryota</taxon>
        <taxon>Viridiplantae</taxon>
        <taxon>Chlorophyta</taxon>
        <taxon>core chlorophytes</taxon>
        <taxon>Trebouxiophyceae</taxon>
        <taxon>Chlorellales</taxon>
        <taxon>Chlorellaceae</taxon>
        <taxon>Apatococcus</taxon>
    </lineage>
</organism>
<dbReference type="InterPro" id="IPR051210">
    <property type="entry name" value="Ub_ligase/GEF_domain"/>
</dbReference>
<feature type="repeat" description="RCC1" evidence="2">
    <location>
        <begin position="331"/>
        <end position="383"/>
    </location>
</feature>
<dbReference type="SMART" id="SM00233">
    <property type="entry name" value="PH"/>
    <property type="match status" value="1"/>
</dbReference>
<feature type="repeat" description="RCC1" evidence="2">
    <location>
        <begin position="279"/>
        <end position="330"/>
    </location>
</feature>
<accession>A0AAW1QTT5</accession>
<dbReference type="PANTHER" id="PTHR22870">
    <property type="entry name" value="REGULATOR OF CHROMOSOME CONDENSATION"/>
    <property type="match status" value="1"/>
</dbReference>
<reference evidence="5 6" key="1">
    <citation type="journal article" date="2024" name="Nat. Commun.">
        <title>Phylogenomics reveals the evolutionary origins of lichenization in chlorophyte algae.</title>
        <authorList>
            <person name="Puginier C."/>
            <person name="Libourel C."/>
            <person name="Otte J."/>
            <person name="Skaloud P."/>
            <person name="Haon M."/>
            <person name="Grisel S."/>
            <person name="Petersen M."/>
            <person name="Berrin J.G."/>
            <person name="Delaux P.M."/>
            <person name="Dal Grande F."/>
            <person name="Keller J."/>
        </authorList>
    </citation>
    <scope>NUCLEOTIDE SEQUENCE [LARGE SCALE GENOMIC DNA]</scope>
    <source>
        <strain evidence="5 6">SAG 2145</strain>
    </source>
</reference>
<evidence type="ECO:0000256" key="2">
    <source>
        <dbReference type="PROSITE-ProRule" id="PRU00235"/>
    </source>
</evidence>
<feature type="region of interest" description="Disordered" evidence="3">
    <location>
        <begin position="1098"/>
        <end position="1164"/>
    </location>
</feature>
<dbReference type="AlphaFoldDB" id="A0AAW1QTT5"/>
<feature type="region of interest" description="Disordered" evidence="3">
    <location>
        <begin position="805"/>
        <end position="836"/>
    </location>
</feature>
<evidence type="ECO:0000256" key="3">
    <source>
        <dbReference type="SAM" id="MobiDB-lite"/>
    </source>
</evidence>
<proteinExistence type="predicted"/>
<dbReference type="Pfam" id="PF08381">
    <property type="entry name" value="BRX"/>
    <property type="match status" value="1"/>
</dbReference>
<dbReference type="InterPro" id="IPR009091">
    <property type="entry name" value="RCC1/BLIP-II"/>
</dbReference>
<feature type="region of interest" description="Disordered" evidence="3">
    <location>
        <begin position="1232"/>
        <end position="1253"/>
    </location>
</feature>
<dbReference type="PRINTS" id="PR00633">
    <property type="entry name" value="RCCNDNSATION"/>
</dbReference>
<gene>
    <name evidence="5" type="ORF">WJX74_004462</name>
</gene>